<dbReference type="EMBL" id="JAPVOI010000003">
    <property type="protein sequence ID" value="MCZ4088906.1"/>
    <property type="molecule type" value="Genomic_DNA"/>
</dbReference>
<dbReference type="Pfam" id="PF07506">
    <property type="entry name" value="RepB"/>
    <property type="match status" value="1"/>
</dbReference>
<dbReference type="InterPro" id="IPR011111">
    <property type="entry name" value="Plasmid_RepB"/>
</dbReference>
<organism evidence="2 3">
    <name type="scientific">Sinorhizobium psoraleae</name>
    <dbReference type="NCBI Taxonomy" id="520838"/>
    <lineage>
        <taxon>Bacteria</taxon>
        <taxon>Pseudomonadati</taxon>
        <taxon>Pseudomonadota</taxon>
        <taxon>Alphaproteobacteria</taxon>
        <taxon>Hyphomicrobiales</taxon>
        <taxon>Rhizobiaceae</taxon>
        <taxon>Sinorhizobium/Ensifer group</taxon>
        <taxon>Sinorhizobium</taxon>
    </lineage>
</organism>
<accession>A0ABT4KC22</accession>
<evidence type="ECO:0000313" key="2">
    <source>
        <dbReference type="EMBL" id="MCZ4088906.1"/>
    </source>
</evidence>
<reference evidence="2" key="1">
    <citation type="submission" date="2022-10" db="EMBL/GenBank/DDBJ databases">
        <title>Whole genome sequencing of three plant growth promoting bacteria isolated from Vachellia tortilis subsp. raddiana in Morocco.</title>
        <authorList>
            <person name="Hnini M."/>
            <person name="Zouagui R."/>
            <person name="Zouagui H."/>
            <person name="Chemao Elfihri M.-W."/>
            <person name="Ibrahimi A."/>
            <person name="Sbabou L."/>
            <person name="Aurag J."/>
        </authorList>
    </citation>
    <scope>NUCLEOTIDE SEQUENCE</scope>
    <source>
        <strain evidence="2">LMR678</strain>
    </source>
</reference>
<feature type="domain" description="RepB plasmid partition" evidence="1">
    <location>
        <begin position="1"/>
        <end position="68"/>
    </location>
</feature>
<keyword evidence="3" id="KW-1185">Reference proteome</keyword>
<sequence length="77" mass="8746">MRQIEAAQLMTAMNKYTVTYARSLVAATPEFMLVRPKKPIRGLSEHQTPLMETEAASLDREFQRSSRTMAPIISISF</sequence>
<proteinExistence type="predicted"/>
<comment type="caution">
    <text evidence="2">The sequence shown here is derived from an EMBL/GenBank/DDBJ whole genome shotgun (WGS) entry which is preliminary data.</text>
</comment>
<gene>
    <name evidence="2" type="ORF">O3W52_02170</name>
</gene>
<evidence type="ECO:0000259" key="1">
    <source>
        <dbReference type="Pfam" id="PF07506"/>
    </source>
</evidence>
<name>A0ABT4KC22_9HYPH</name>
<evidence type="ECO:0000313" key="3">
    <source>
        <dbReference type="Proteomes" id="UP001079430"/>
    </source>
</evidence>
<protein>
    <recommendedName>
        <fullName evidence="1">RepB plasmid partition domain-containing protein</fullName>
    </recommendedName>
</protein>
<dbReference type="Proteomes" id="UP001079430">
    <property type="component" value="Unassembled WGS sequence"/>
</dbReference>
<dbReference type="RefSeq" id="WP_269275096.1">
    <property type="nucleotide sequence ID" value="NZ_JAPVOI010000003.1"/>
</dbReference>